<accession>A0ABV8HQI1</accession>
<dbReference type="RefSeq" id="WP_386430163.1">
    <property type="nucleotide sequence ID" value="NZ_JBHSBB010000010.1"/>
</dbReference>
<proteinExistence type="predicted"/>
<gene>
    <name evidence="2" type="ORF">ACFO3J_16710</name>
</gene>
<sequence>MSDPETARGGPVPRGTSEPILRAVRPRHWLRSLLRRASTITAVLAVLASGTVIAVSGKLLLPFQQVTTLHGRLASIGDFFEDPQVVRILRKHGLRVEVSLAGSRQVATGSLEGLDFVFPSGKPASDLIWDHRHHQGLYENSSQPFESPLVLASFREYAETLVDQGIAVPQPAAPGQPQLYYTIDMSKFLKRTADSPSWNDLGVARHGLPNGNAVVAQTSDICDSNSADSYLSLVAFAANDNRPPTEDEVPDVARRIKGLLLQQSPSDDLYSSYTSAHGPSTDPIAVLYEHQYLAYQAGYQAAHGGVDTERVLLYPKSPSRSQPHFIALDRKADRLGTLLGKDPELRRRATELGYQILPDDNSQALDRYLDSRHIPSPNTYVNDLTEAKMPPWGVLEDMIAAVKPCPTVAD</sequence>
<keyword evidence="1" id="KW-0472">Membrane</keyword>
<dbReference type="EMBL" id="JBHSBB010000010">
    <property type="protein sequence ID" value="MFC4033116.1"/>
    <property type="molecule type" value="Genomic_DNA"/>
</dbReference>
<evidence type="ECO:0008006" key="4">
    <source>
        <dbReference type="Google" id="ProtNLM"/>
    </source>
</evidence>
<protein>
    <recommendedName>
        <fullName evidence="4">Secreted protein</fullName>
    </recommendedName>
</protein>
<comment type="caution">
    <text evidence="2">The sequence shown here is derived from an EMBL/GenBank/DDBJ whole genome shotgun (WGS) entry which is preliminary data.</text>
</comment>
<organism evidence="2 3">
    <name type="scientific">Streptomyces polygonati</name>
    <dbReference type="NCBI Taxonomy" id="1617087"/>
    <lineage>
        <taxon>Bacteria</taxon>
        <taxon>Bacillati</taxon>
        <taxon>Actinomycetota</taxon>
        <taxon>Actinomycetes</taxon>
        <taxon>Kitasatosporales</taxon>
        <taxon>Streptomycetaceae</taxon>
        <taxon>Streptomyces</taxon>
    </lineage>
</organism>
<name>A0ABV8HQI1_9ACTN</name>
<evidence type="ECO:0000256" key="1">
    <source>
        <dbReference type="SAM" id="Phobius"/>
    </source>
</evidence>
<reference evidence="3" key="1">
    <citation type="journal article" date="2019" name="Int. J. Syst. Evol. Microbiol.">
        <title>The Global Catalogue of Microorganisms (GCM) 10K type strain sequencing project: providing services to taxonomists for standard genome sequencing and annotation.</title>
        <authorList>
            <consortium name="The Broad Institute Genomics Platform"/>
            <consortium name="The Broad Institute Genome Sequencing Center for Infectious Disease"/>
            <person name="Wu L."/>
            <person name="Ma J."/>
        </authorList>
    </citation>
    <scope>NUCLEOTIDE SEQUENCE [LARGE SCALE GENOMIC DNA]</scope>
    <source>
        <strain evidence="3">CGMCC 4.7237</strain>
    </source>
</reference>
<feature type="transmembrane region" description="Helical" evidence="1">
    <location>
        <begin position="37"/>
        <end position="61"/>
    </location>
</feature>
<keyword evidence="1" id="KW-1133">Transmembrane helix</keyword>
<evidence type="ECO:0000313" key="2">
    <source>
        <dbReference type="EMBL" id="MFC4033116.1"/>
    </source>
</evidence>
<keyword evidence="3" id="KW-1185">Reference proteome</keyword>
<dbReference type="Proteomes" id="UP001595765">
    <property type="component" value="Unassembled WGS sequence"/>
</dbReference>
<evidence type="ECO:0000313" key="3">
    <source>
        <dbReference type="Proteomes" id="UP001595765"/>
    </source>
</evidence>
<keyword evidence="1" id="KW-0812">Transmembrane</keyword>